<dbReference type="GO" id="GO:0016151">
    <property type="term" value="F:nickel cation binding"/>
    <property type="evidence" value="ECO:0007669"/>
    <property type="project" value="InterPro"/>
</dbReference>
<dbReference type="HOGENOM" id="CLU_030631_0_0_7"/>
<sequence length="665" mass="72111">MSKSKGGCTSCNDITGASTKDLLNQDLAKQVRTAYDRIEDRGVSACLFGSGGTCCRICNMGPCQIIDGVEQMIGICGATAATVVARNFARIVAAGTAAHTDHAREMVMGFIETAKGKTPHEIKDVEKLHAMAETFGIEIEGRDKNEIALELGEKALAEFGQQQGTLTMLKRAPKKQQEIWKAKGVEPRGIDREVVETMHRTHMGVDQEYKNIMKQAARCSLADGWGASMLSTELTDIMFGTPVPRRALIDLGVLKEDQVNVTVHGHEPLLAESLCMAAEDPEILALAKKVGAKGINLAGVCCTGNEILMRRGIPVAGSFIQQEMVLATGAVEAMVVDVQCVMQSVAQVVKGKHTDIITTNYRAKMPDAIHMQFEEDDPLGSAKAILTHAINNFKKRGDYYIPKDNKLDVVVGFSHETINYMLGGRFRKSYRPLNDNIINGRIKGLGALVGCEHYKYSDDVHFKIAVELLKNNVLVLATGCAAQALGRMGLMRPEAAAEYCGESLAEVCETVGMPPVLHVGSCVDNSRLLIALTAMVKEGGLGEDISELPACGTAPLWMSEKAVAIGQYFVTSGAHVIFQNLPVTGSKEMNEFITNGMKEEYGACWDYEEDPIKLAQKMIKAIDGKREALGINKKKDRVLFDMEMRRDLDVGATGQGIPGLGCGHK</sequence>
<dbReference type="RefSeq" id="WP_015405375.1">
    <property type="nucleotide sequence ID" value="NC_020304.1"/>
</dbReference>
<dbReference type="PANTHER" id="PTHR30109">
    <property type="entry name" value="HYDROXYLAMINE REDUCTASE"/>
    <property type="match status" value="1"/>
</dbReference>
<feature type="binding site" evidence="10">
    <location>
        <position position="302"/>
    </location>
    <ligand>
        <name>[Ni-4Fe-4S] cluster</name>
        <dbReference type="ChEBI" id="CHEBI:47739"/>
    </ligand>
</feature>
<feature type="binding site" evidence="10">
    <location>
        <position position="76"/>
    </location>
    <ligand>
        <name>[4Fe-4S] cluster</name>
        <dbReference type="ChEBI" id="CHEBI:49883"/>
        <label>2</label>
    </ligand>
</feature>
<dbReference type="eggNOG" id="COG1151">
    <property type="taxonomic scope" value="Bacteria"/>
</dbReference>
<evidence type="ECO:0000313" key="12">
    <source>
        <dbReference type="Proteomes" id="UP000011721"/>
    </source>
</evidence>
<keyword evidence="12" id="KW-1185">Reference proteome</keyword>
<keyword evidence="6 9" id="KW-0408">Iron</keyword>
<dbReference type="InterPro" id="IPR010047">
    <property type="entry name" value="CODH"/>
</dbReference>
<evidence type="ECO:0000256" key="10">
    <source>
        <dbReference type="PIRSR" id="PIRSR005023-1"/>
    </source>
</evidence>
<feature type="binding site" evidence="10">
    <location>
        <position position="63"/>
    </location>
    <ligand>
        <name>[4Fe-4S] cluster</name>
        <dbReference type="ChEBI" id="CHEBI:49883"/>
        <label>2</label>
    </ligand>
</feature>
<dbReference type="Gene3D" id="1.20.1270.30">
    <property type="match status" value="1"/>
</dbReference>
<name>M1PTL5_DESSD</name>
<dbReference type="Pfam" id="PF03063">
    <property type="entry name" value="Prismane"/>
    <property type="match status" value="1"/>
</dbReference>
<dbReference type="NCBIfam" id="TIGR01702">
    <property type="entry name" value="CO_DH_cata"/>
    <property type="match status" value="1"/>
</dbReference>
<evidence type="ECO:0000256" key="6">
    <source>
        <dbReference type="ARBA" id="ARBA00023004"/>
    </source>
</evidence>
<comment type="cofactor">
    <cofactor evidence="1">
        <name>[4Fe-4S] cluster</name>
        <dbReference type="ChEBI" id="CHEBI:49883"/>
    </cofactor>
</comment>
<feature type="binding site" evidence="10">
    <location>
        <position position="46"/>
    </location>
    <ligand>
        <name>[4Fe-4S] cluster</name>
        <dbReference type="ChEBI" id="CHEBI:49883"/>
        <label>1</label>
        <note>ligand shared between dimeric partners</note>
    </ligand>
</feature>
<keyword evidence="4 9" id="KW-0479">Metal-binding</keyword>
<feature type="binding site" evidence="10">
    <location>
        <position position="340"/>
    </location>
    <ligand>
        <name>[Ni-4Fe-4S] cluster</name>
        <dbReference type="ChEBI" id="CHEBI:47739"/>
    </ligand>
</feature>
<dbReference type="Proteomes" id="UP000011721">
    <property type="component" value="Chromosome"/>
</dbReference>
<reference evidence="12" key="1">
    <citation type="journal article" date="2013" name="Stand. Genomic Sci.">
        <title>Complete genome sequence of Desulfocapsa sulfexigens, a marine deltaproteobacterium specialized in disproportionating inorganic sulfur compounds.</title>
        <authorList>
            <person name="Finster K.W."/>
            <person name="Kjeldsen K.U."/>
            <person name="Kube M."/>
            <person name="Reinhardt R."/>
            <person name="Mussmann M."/>
            <person name="Amann R."/>
            <person name="Schreiber L."/>
        </authorList>
    </citation>
    <scope>NUCLEOTIDE SEQUENCE [LARGE SCALE GENOMIC DNA]</scope>
    <source>
        <strain evidence="12">DSM 10523 / SB164P1</strain>
    </source>
</reference>
<dbReference type="InterPro" id="IPR016099">
    <property type="entry name" value="Prismane-like_a/b-sand"/>
</dbReference>
<feature type="binding site" evidence="10">
    <location>
        <position position="58"/>
    </location>
    <ligand>
        <name>[4Fe-4S] cluster</name>
        <dbReference type="ChEBI" id="CHEBI:49883"/>
        <label>2</label>
    </ligand>
</feature>
<evidence type="ECO:0000256" key="4">
    <source>
        <dbReference type="ARBA" id="ARBA00022723"/>
    </source>
</evidence>
<evidence type="ECO:0000256" key="1">
    <source>
        <dbReference type="ARBA" id="ARBA00001966"/>
    </source>
</evidence>
<gene>
    <name evidence="11" type="ordered locus">UWK_03164</name>
</gene>
<keyword evidence="3 10" id="KW-0533">Nickel</keyword>
<dbReference type="InterPro" id="IPR011254">
    <property type="entry name" value="Prismane-like_sf"/>
</dbReference>
<dbReference type="STRING" id="1167006.UWK_03164"/>
<dbReference type="PATRIC" id="fig|1167006.5.peg.3410"/>
<dbReference type="InterPro" id="IPR016101">
    <property type="entry name" value="CO_DH_a-bundle"/>
</dbReference>
<dbReference type="AlphaFoldDB" id="M1PTL5"/>
<evidence type="ECO:0000256" key="5">
    <source>
        <dbReference type="ARBA" id="ARBA00023002"/>
    </source>
</evidence>
<feature type="binding site" evidence="10">
    <location>
        <position position="451"/>
    </location>
    <ligand>
        <name>[Ni-4Fe-4S] cluster</name>
        <dbReference type="ChEBI" id="CHEBI:47739"/>
    </ligand>
</feature>
<dbReference type="GO" id="GO:0006091">
    <property type="term" value="P:generation of precursor metabolites and energy"/>
    <property type="evidence" value="ECO:0007669"/>
    <property type="project" value="InterPro"/>
</dbReference>
<feature type="binding site" evidence="10">
    <location>
        <position position="480"/>
    </location>
    <ligand>
        <name>[Ni-4Fe-4S] cluster</name>
        <dbReference type="ChEBI" id="CHEBI:47739"/>
    </ligand>
</feature>
<evidence type="ECO:0000256" key="2">
    <source>
        <dbReference type="ARBA" id="ARBA00022485"/>
    </source>
</evidence>
<protein>
    <recommendedName>
        <fullName evidence="9">Carbon monoxide dehydrogenase</fullName>
        <ecNumber evidence="9">1.2.7.4</ecNumber>
    </recommendedName>
</protein>
<keyword evidence="2 9" id="KW-0004">4Fe-4S</keyword>
<dbReference type="Gene3D" id="3.40.50.2030">
    <property type="match status" value="2"/>
</dbReference>
<keyword evidence="5 9" id="KW-0560">Oxidoreductase</keyword>
<feature type="binding site" evidence="10">
    <location>
        <position position="55"/>
    </location>
    <ligand>
        <name>[4Fe-4S] cluster</name>
        <dbReference type="ChEBI" id="CHEBI:49883"/>
        <label>2</label>
    </ligand>
</feature>
<accession>M1PTL5</accession>
<comment type="catalytic activity">
    <reaction evidence="8 9">
        <text>CO + 2 oxidized [2Fe-2S]-[ferredoxin] + H2O = 2 reduced [2Fe-2S]-[ferredoxin] + CO2 + 2 H(+)</text>
        <dbReference type="Rhea" id="RHEA:21040"/>
        <dbReference type="Rhea" id="RHEA-COMP:10000"/>
        <dbReference type="Rhea" id="RHEA-COMP:10001"/>
        <dbReference type="ChEBI" id="CHEBI:15377"/>
        <dbReference type="ChEBI" id="CHEBI:15378"/>
        <dbReference type="ChEBI" id="CHEBI:16526"/>
        <dbReference type="ChEBI" id="CHEBI:17245"/>
        <dbReference type="ChEBI" id="CHEBI:33737"/>
        <dbReference type="ChEBI" id="CHEBI:33738"/>
        <dbReference type="EC" id="1.2.7.4"/>
    </reaction>
</comment>
<evidence type="ECO:0000256" key="9">
    <source>
        <dbReference type="PIRNR" id="PIRNR005023"/>
    </source>
</evidence>
<feature type="binding site" evidence="10">
    <location>
        <position position="54"/>
    </location>
    <ligand>
        <name>[4Fe-4S] cluster</name>
        <dbReference type="ChEBI" id="CHEBI:49883"/>
        <label>1</label>
        <note>ligand shared between dimeric partners</note>
    </ligand>
</feature>
<organism evidence="11 12">
    <name type="scientific">Desulfocapsa sulfexigens (strain DSM 10523 / SB164P1)</name>
    <dbReference type="NCBI Taxonomy" id="1167006"/>
    <lineage>
        <taxon>Bacteria</taxon>
        <taxon>Pseudomonadati</taxon>
        <taxon>Thermodesulfobacteriota</taxon>
        <taxon>Desulfobulbia</taxon>
        <taxon>Desulfobulbales</taxon>
        <taxon>Desulfocapsaceae</taxon>
        <taxon>Desulfocapsa</taxon>
    </lineage>
</organism>
<dbReference type="GO" id="GO:0050418">
    <property type="term" value="F:hydroxylamine reductase activity"/>
    <property type="evidence" value="ECO:0007669"/>
    <property type="project" value="TreeGrafter"/>
</dbReference>
<proteinExistence type="predicted"/>
<dbReference type="KEGG" id="dsf:UWK_03164"/>
<evidence type="ECO:0000313" key="11">
    <source>
        <dbReference type="EMBL" id="AGF79691.1"/>
    </source>
</evidence>
<dbReference type="PANTHER" id="PTHR30109:SF4">
    <property type="entry name" value="CARBON MONOXIDE DEHYDROGENASE"/>
    <property type="match status" value="1"/>
</dbReference>
<dbReference type="PIRSF" id="PIRSF005023">
    <property type="entry name" value="CODH"/>
    <property type="match status" value="1"/>
</dbReference>
<evidence type="ECO:0000256" key="8">
    <source>
        <dbReference type="ARBA" id="ARBA00048733"/>
    </source>
</evidence>
<dbReference type="OrthoDB" id="5478720at2"/>
<evidence type="ECO:0000256" key="3">
    <source>
        <dbReference type="ARBA" id="ARBA00022596"/>
    </source>
</evidence>
<keyword evidence="7 9" id="KW-0411">Iron-sulfur</keyword>
<dbReference type="GO" id="GO:0004601">
    <property type="term" value="F:peroxidase activity"/>
    <property type="evidence" value="ECO:0007669"/>
    <property type="project" value="TreeGrafter"/>
</dbReference>
<dbReference type="EC" id="1.2.7.4" evidence="9"/>
<dbReference type="GO" id="GO:0042542">
    <property type="term" value="P:response to hydrogen peroxide"/>
    <property type="evidence" value="ECO:0007669"/>
    <property type="project" value="TreeGrafter"/>
</dbReference>
<feature type="binding site" evidence="10">
    <location>
        <position position="522"/>
    </location>
    <ligand>
        <name>[Ni-4Fe-4S] cluster</name>
        <dbReference type="ChEBI" id="CHEBI:47739"/>
    </ligand>
</feature>
<feature type="binding site" evidence="10">
    <location>
        <position position="266"/>
    </location>
    <ligand>
        <name>[Ni-4Fe-4S] cluster</name>
        <dbReference type="ChEBI" id="CHEBI:47739"/>
    </ligand>
</feature>
<dbReference type="GO" id="GO:0051539">
    <property type="term" value="F:4 iron, 4 sulfur cluster binding"/>
    <property type="evidence" value="ECO:0007669"/>
    <property type="project" value="UniProtKB-UniRule"/>
</dbReference>
<dbReference type="EMBL" id="CP003985">
    <property type="protein sequence ID" value="AGF79691.1"/>
    <property type="molecule type" value="Genomic_DNA"/>
</dbReference>
<dbReference type="GO" id="GO:0043885">
    <property type="term" value="F:anaerobic carbon-monoxide dehydrogenase activity"/>
    <property type="evidence" value="ECO:0007669"/>
    <property type="project" value="UniProtKB-UniRule"/>
</dbReference>
<dbReference type="SUPFAM" id="SSF56821">
    <property type="entry name" value="Prismane protein-like"/>
    <property type="match status" value="1"/>
</dbReference>
<evidence type="ECO:0000256" key="7">
    <source>
        <dbReference type="ARBA" id="ARBA00023014"/>
    </source>
</evidence>
<dbReference type="InterPro" id="IPR004137">
    <property type="entry name" value="HCP/CODH"/>
</dbReference>